<comment type="caution">
    <text evidence="2">The sequence shown here is derived from an EMBL/GenBank/DDBJ whole genome shotgun (WGS) entry which is preliminary data.</text>
</comment>
<feature type="domain" description="Reverse transcriptase zinc-binding" evidence="1">
    <location>
        <begin position="69"/>
        <end position="140"/>
    </location>
</feature>
<name>A0AAW2VYP8_SESRA</name>
<sequence>MGSRPSLTWRSLMETRDLLQQGCRRRIGSNEFTWHYDNKGRFPVRSAYELEMKIKRIMLPSTSNSEANEGNSERSRWSYIWKNNTPPKVRTFIWRACHEALLTAVNLAKRATRVDERCVLCESANETVDHGLFHCSFARQGKSVKGDWFFTVCWGLWTNRCQVVMEGKVQSPMGVIHHADRVYEEYREAAKSLRIMQSNDALREAQPSIVCMLEP</sequence>
<protein>
    <recommendedName>
        <fullName evidence="1">Reverse transcriptase zinc-binding domain-containing protein</fullName>
    </recommendedName>
</protein>
<dbReference type="Pfam" id="PF13966">
    <property type="entry name" value="zf-RVT"/>
    <property type="match status" value="1"/>
</dbReference>
<dbReference type="AlphaFoldDB" id="A0AAW2VYP8"/>
<gene>
    <name evidence="2" type="ORF">Sradi_0192300</name>
</gene>
<evidence type="ECO:0000313" key="2">
    <source>
        <dbReference type="EMBL" id="KAL0434844.1"/>
    </source>
</evidence>
<reference evidence="2" key="1">
    <citation type="submission" date="2020-06" db="EMBL/GenBank/DDBJ databases">
        <authorList>
            <person name="Li T."/>
            <person name="Hu X."/>
            <person name="Zhang T."/>
            <person name="Song X."/>
            <person name="Zhang H."/>
            <person name="Dai N."/>
            <person name="Sheng W."/>
            <person name="Hou X."/>
            <person name="Wei L."/>
        </authorList>
    </citation>
    <scope>NUCLEOTIDE SEQUENCE</scope>
    <source>
        <strain evidence="2">G02</strain>
        <tissue evidence="2">Leaf</tissue>
    </source>
</reference>
<reference evidence="2" key="2">
    <citation type="journal article" date="2024" name="Plant">
        <title>Genomic evolution and insights into agronomic trait innovations of Sesamum species.</title>
        <authorList>
            <person name="Miao H."/>
            <person name="Wang L."/>
            <person name="Qu L."/>
            <person name="Liu H."/>
            <person name="Sun Y."/>
            <person name="Le M."/>
            <person name="Wang Q."/>
            <person name="Wei S."/>
            <person name="Zheng Y."/>
            <person name="Lin W."/>
            <person name="Duan Y."/>
            <person name="Cao H."/>
            <person name="Xiong S."/>
            <person name="Wang X."/>
            <person name="Wei L."/>
            <person name="Li C."/>
            <person name="Ma Q."/>
            <person name="Ju M."/>
            <person name="Zhao R."/>
            <person name="Li G."/>
            <person name="Mu C."/>
            <person name="Tian Q."/>
            <person name="Mei H."/>
            <person name="Zhang T."/>
            <person name="Gao T."/>
            <person name="Zhang H."/>
        </authorList>
    </citation>
    <scope>NUCLEOTIDE SEQUENCE</scope>
    <source>
        <strain evidence="2">G02</strain>
    </source>
</reference>
<organism evidence="2">
    <name type="scientific">Sesamum radiatum</name>
    <name type="common">Black benniseed</name>
    <dbReference type="NCBI Taxonomy" id="300843"/>
    <lineage>
        <taxon>Eukaryota</taxon>
        <taxon>Viridiplantae</taxon>
        <taxon>Streptophyta</taxon>
        <taxon>Embryophyta</taxon>
        <taxon>Tracheophyta</taxon>
        <taxon>Spermatophyta</taxon>
        <taxon>Magnoliopsida</taxon>
        <taxon>eudicotyledons</taxon>
        <taxon>Gunneridae</taxon>
        <taxon>Pentapetalae</taxon>
        <taxon>asterids</taxon>
        <taxon>lamiids</taxon>
        <taxon>Lamiales</taxon>
        <taxon>Pedaliaceae</taxon>
        <taxon>Sesamum</taxon>
    </lineage>
</organism>
<evidence type="ECO:0000259" key="1">
    <source>
        <dbReference type="Pfam" id="PF13966"/>
    </source>
</evidence>
<accession>A0AAW2VYP8</accession>
<proteinExistence type="predicted"/>
<dbReference type="InterPro" id="IPR026960">
    <property type="entry name" value="RVT-Znf"/>
</dbReference>
<dbReference type="EMBL" id="JACGWJ010000002">
    <property type="protein sequence ID" value="KAL0434844.1"/>
    <property type="molecule type" value="Genomic_DNA"/>
</dbReference>